<reference evidence="1 2" key="1">
    <citation type="submission" date="2017-03" db="EMBL/GenBank/DDBJ databases">
        <title>Genome of strain Rhizobium sp. CNPSo 668.</title>
        <authorList>
            <person name="Ribeiro R."/>
        </authorList>
    </citation>
    <scope>NUCLEOTIDE SEQUENCE [LARGE SCALE GENOMIC DNA]</scope>
    <source>
        <strain evidence="1 2">CNPSo 668</strain>
    </source>
</reference>
<dbReference type="EMBL" id="MXPU01000004">
    <property type="protein sequence ID" value="OWO95755.1"/>
    <property type="molecule type" value="Genomic_DNA"/>
</dbReference>
<proteinExistence type="predicted"/>
<protein>
    <submittedName>
        <fullName evidence="1">Uncharacterized protein</fullName>
    </submittedName>
</protein>
<accession>A0A246DZH0</accession>
<gene>
    <name evidence="1" type="ORF">B5E41_07985</name>
</gene>
<organism evidence="1 2">
    <name type="scientific">Rhizobium esperanzae</name>
    <dbReference type="NCBI Taxonomy" id="1967781"/>
    <lineage>
        <taxon>Bacteria</taxon>
        <taxon>Pseudomonadati</taxon>
        <taxon>Pseudomonadota</taxon>
        <taxon>Alphaproteobacteria</taxon>
        <taxon>Hyphomicrobiales</taxon>
        <taxon>Rhizobiaceae</taxon>
        <taxon>Rhizobium/Agrobacterium group</taxon>
        <taxon>Rhizobium</taxon>
    </lineage>
</organism>
<evidence type="ECO:0000313" key="1">
    <source>
        <dbReference type="EMBL" id="OWO95755.1"/>
    </source>
</evidence>
<dbReference type="Proteomes" id="UP000197269">
    <property type="component" value="Unassembled WGS sequence"/>
</dbReference>
<sequence>MKHDNDNIRGNWLSSRIFRRLRKFWRGLVADWNTALQRDNPGQPMRVILRTWDRNRPRQR</sequence>
<dbReference type="AlphaFoldDB" id="A0A246DZH0"/>
<evidence type="ECO:0000313" key="2">
    <source>
        <dbReference type="Proteomes" id="UP000197269"/>
    </source>
</evidence>
<comment type="caution">
    <text evidence="1">The sequence shown here is derived from an EMBL/GenBank/DDBJ whole genome shotgun (WGS) entry which is preliminary data.</text>
</comment>
<name>A0A246DZH0_9HYPH</name>